<reference evidence="3" key="1">
    <citation type="journal article" date="2023" name="Mol. Biol. Evol.">
        <title>Third-Generation Sequencing Reveals the Adaptive Role of the Epigenome in Three Deep-Sea Polychaetes.</title>
        <authorList>
            <person name="Perez M."/>
            <person name="Aroh O."/>
            <person name="Sun Y."/>
            <person name="Lan Y."/>
            <person name="Juniper S.K."/>
            <person name="Young C.R."/>
            <person name="Angers B."/>
            <person name="Qian P.Y."/>
        </authorList>
    </citation>
    <scope>NUCLEOTIDE SEQUENCE</scope>
    <source>
        <strain evidence="3">R07B-5</strain>
    </source>
</reference>
<dbReference type="PANTHER" id="PTHR31191:SF4">
    <property type="entry name" value="CENTROSOMAL PROTEIN OF 126 KDA"/>
    <property type="match status" value="1"/>
</dbReference>
<evidence type="ECO:0000256" key="1">
    <source>
        <dbReference type="SAM" id="Coils"/>
    </source>
</evidence>
<sequence length="1052" mass="114862">MATRGRLLQMETNRRRKAQVVRRKMDAMKEERRRQEILMKRREQIREATERYQRLKKNYVPGNADVEREQAIPALDEALSAIRSSSAGHQRQAVPTHPRNQYSPRSAGASLRSPAGYYPHQRAQMAGRKRPPADHTGEALDETFVYQTSPGHDVAGSSLHARQLHTHSLRNLHASRNLFEQQLVQQQEMLVEQQKESLRMFDNAIKEELQGEFYDGNSVVNGGGDRAVPMSAADVLQCDSPTSVDSLEVPIPVVTNGSKLDVFADSLESHFVTRPPGGEPDNRAAVDAANTAFMQHSRNFSSPNSNVAVVMPCFVQHRDESTNETAAKLKEDRNNNNLGKEHACVNGTAVNGTTVNRCDPFSVANNAHYYQDLVINRVSMVNTSNGRAMPVSAGQLTDWKGSEMDGCYSQMDNVWAHPLIDTEMTRTRYHTSSAPLSTTATIEGGNVVYSHNQMPLEKRAFCIPPEKVEVMNVAVNSATPKEHDTAYTQVAPAVSVVHTQAVPVSMTIPSAAAMTAPSSTSYHCSQTVPGSFVTVSNVYTSQVLSNGMLQYGKPVSAPPVLQWQAVSADRPGAKKHSDGDTTGGITVTMTPPTTTVTATSIVTSASKSSAKMSAPKSILKQREEDPTVIPAPRHRLAPGSAKIRHNGRNIHVKDSVEIAREHQKKKAAKTKKKKSVRFADMDYEDTESSVESSEPSDDSEGDDKRFFITSTKTEANPMPENSKKSMRPISAQTSGSSDSVDPVVREPRSLSAGMQRSRLCLRPHPPSQPPSGRAAMAGNGWKNSKMVAATAPVGDTATKAKPNTNNSAVEVATAAKETPKPSPEVIRGINGLSLSRTPTDDEISKLWQKVRSCLNSTRTSQVGPAKSGAGEATPVSTPSTVSHKYMDGQSIVAQLRVGGQTGTAGYVNFQREPRTRVRHKFSMAALNHYNSKKGGLLQQRRPSGMVVVSYVPKPMSSAPPRSITQHFGYKQMTHGRYGGTVATETSAAHGLSDSMASFLKAEELSGQPTLTESQIEETLERARQRQHAHSMLRRPSQKGLWLPFLVGDHFVY</sequence>
<dbReference type="GO" id="GO:0005813">
    <property type="term" value="C:centrosome"/>
    <property type="evidence" value="ECO:0007669"/>
    <property type="project" value="InterPro"/>
</dbReference>
<protein>
    <submittedName>
        <fullName evidence="3">Uncharacterized protein</fullName>
    </submittedName>
</protein>
<feature type="compositionally biased region" description="Low complexity" evidence="2">
    <location>
        <begin position="605"/>
        <end position="617"/>
    </location>
</feature>
<evidence type="ECO:0000313" key="3">
    <source>
        <dbReference type="EMBL" id="KAK2189534.1"/>
    </source>
</evidence>
<feature type="region of interest" description="Disordered" evidence="2">
    <location>
        <begin position="570"/>
        <end position="591"/>
    </location>
</feature>
<dbReference type="GO" id="GO:0031122">
    <property type="term" value="P:cytoplasmic microtubule organization"/>
    <property type="evidence" value="ECO:0007669"/>
    <property type="project" value="InterPro"/>
</dbReference>
<dbReference type="EMBL" id="JAODUO010000103">
    <property type="protein sequence ID" value="KAK2189534.1"/>
    <property type="molecule type" value="Genomic_DNA"/>
</dbReference>
<dbReference type="GO" id="GO:1905515">
    <property type="term" value="P:non-motile cilium assembly"/>
    <property type="evidence" value="ECO:0007669"/>
    <property type="project" value="InterPro"/>
</dbReference>
<dbReference type="GO" id="GO:0097546">
    <property type="term" value="C:ciliary base"/>
    <property type="evidence" value="ECO:0007669"/>
    <property type="project" value="InterPro"/>
</dbReference>
<dbReference type="PANTHER" id="PTHR31191">
    <property type="entry name" value="CENTROSOMAL PROTEIN CEP126"/>
    <property type="match status" value="1"/>
</dbReference>
<keyword evidence="4" id="KW-1185">Reference proteome</keyword>
<name>A0AAD9UHD0_RIDPI</name>
<dbReference type="InterPro" id="IPR028257">
    <property type="entry name" value="CEP126"/>
</dbReference>
<keyword evidence="1" id="KW-0175">Coiled coil</keyword>
<dbReference type="AlphaFoldDB" id="A0AAD9UHD0"/>
<dbReference type="GO" id="GO:0007052">
    <property type="term" value="P:mitotic spindle organization"/>
    <property type="evidence" value="ECO:0007669"/>
    <property type="project" value="InterPro"/>
</dbReference>
<feature type="compositionally biased region" description="Acidic residues" evidence="2">
    <location>
        <begin position="681"/>
        <end position="701"/>
    </location>
</feature>
<proteinExistence type="predicted"/>
<organism evidence="3 4">
    <name type="scientific">Ridgeia piscesae</name>
    <name type="common">Tubeworm</name>
    <dbReference type="NCBI Taxonomy" id="27915"/>
    <lineage>
        <taxon>Eukaryota</taxon>
        <taxon>Metazoa</taxon>
        <taxon>Spiralia</taxon>
        <taxon>Lophotrochozoa</taxon>
        <taxon>Annelida</taxon>
        <taxon>Polychaeta</taxon>
        <taxon>Sedentaria</taxon>
        <taxon>Canalipalpata</taxon>
        <taxon>Sabellida</taxon>
        <taxon>Siboglinidae</taxon>
        <taxon>Ridgeia</taxon>
    </lineage>
</organism>
<evidence type="ECO:0000256" key="2">
    <source>
        <dbReference type="SAM" id="MobiDB-lite"/>
    </source>
</evidence>
<accession>A0AAD9UHD0</accession>
<feature type="region of interest" description="Disordered" evidence="2">
    <location>
        <begin position="858"/>
        <end position="880"/>
    </location>
</feature>
<feature type="coiled-coil region" evidence="1">
    <location>
        <begin position="28"/>
        <end position="58"/>
    </location>
</feature>
<comment type="caution">
    <text evidence="3">The sequence shown here is derived from an EMBL/GenBank/DDBJ whole genome shotgun (WGS) entry which is preliminary data.</text>
</comment>
<gene>
    <name evidence="3" type="ORF">NP493_103g03011</name>
</gene>
<feature type="compositionally biased region" description="Basic and acidic residues" evidence="2">
    <location>
        <begin position="651"/>
        <end position="661"/>
    </location>
</feature>
<feature type="region of interest" description="Disordered" evidence="2">
    <location>
        <begin position="605"/>
        <end position="744"/>
    </location>
</feature>
<feature type="region of interest" description="Disordered" evidence="2">
    <location>
        <begin position="84"/>
        <end position="112"/>
    </location>
</feature>
<dbReference type="Proteomes" id="UP001209878">
    <property type="component" value="Unassembled WGS sequence"/>
</dbReference>
<feature type="region of interest" description="Disordered" evidence="2">
    <location>
        <begin position="813"/>
        <end position="833"/>
    </location>
</feature>
<feature type="compositionally biased region" description="Basic residues" evidence="2">
    <location>
        <begin position="632"/>
        <end position="650"/>
    </location>
</feature>
<evidence type="ECO:0000313" key="4">
    <source>
        <dbReference type="Proteomes" id="UP001209878"/>
    </source>
</evidence>
<feature type="compositionally biased region" description="Basic residues" evidence="2">
    <location>
        <begin position="662"/>
        <end position="676"/>
    </location>
</feature>
<feature type="compositionally biased region" description="Polar residues" evidence="2">
    <location>
        <begin position="730"/>
        <end position="739"/>
    </location>
</feature>